<dbReference type="HOGENOM" id="CLU_082998_0_0_0"/>
<keyword evidence="3" id="KW-1185">Reference proteome</keyword>
<dbReference type="Proteomes" id="UP000007881">
    <property type="component" value="Chromosome"/>
</dbReference>
<dbReference type="STRING" id="1142394.PSMK_13110"/>
<name>I0IDY2_PHYMF</name>
<evidence type="ECO:0000313" key="2">
    <source>
        <dbReference type="EMBL" id="BAM03470.1"/>
    </source>
</evidence>
<feature type="domain" description="Xylose isomerase-like TIM barrel" evidence="1">
    <location>
        <begin position="20"/>
        <end position="266"/>
    </location>
</feature>
<organism evidence="2 3">
    <name type="scientific">Phycisphaera mikurensis (strain NBRC 102666 / KCTC 22515 / FYK2301M01)</name>
    <dbReference type="NCBI Taxonomy" id="1142394"/>
    <lineage>
        <taxon>Bacteria</taxon>
        <taxon>Pseudomonadati</taxon>
        <taxon>Planctomycetota</taxon>
        <taxon>Phycisphaerae</taxon>
        <taxon>Phycisphaerales</taxon>
        <taxon>Phycisphaeraceae</taxon>
        <taxon>Phycisphaera</taxon>
    </lineage>
</organism>
<dbReference type="PANTHER" id="PTHR12110:SF41">
    <property type="entry name" value="INOSOSE DEHYDRATASE"/>
    <property type="match status" value="1"/>
</dbReference>
<evidence type="ECO:0000313" key="3">
    <source>
        <dbReference type="Proteomes" id="UP000007881"/>
    </source>
</evidence>
<dbReference type="AlphaFoldDB" id="I0IDY2"/>
<dbReference type="InterPro" id="IPR050312">
    <property type="entry name" value="IolE/XylAMocC-like"/>
</dbReference>
<accession>I0IDY2</accession>
<dbReference type="KEGG" id="phm:PSMK_13110"/>
<reference evidence="2 3" key="1">
    <citation type="submission" date="2012-02" db="EMBL/GenBank/DDBJ databases">
        <title>Complete genome sequence of Phycisphaera mikurensis NBRC 102666.</title>
        <authorList>
            <person name="Ankai A."/>
            <person name="Hosoyama A."/>
            <person name="Terui Y."/>
            <person name="Sekine M."/>
            <person name="Fukai R."/>
            <person name="Kato Y."/>
            <person name="Nakamura S."/>
            <person name="Yamada-Narita S."/>
            <person name="Kawakoshi A."/>
            <person name="Fukunaga Y."/>
            <person name="Yamazaki S."/>
            <person name="Fujita N."/>
        </authorList>
    </citation>
    <scope>NUCLEOTIDE SEQUENCE [LARGE SCALE GENOMIC DNA]</scope>
    <source>
        <strain evidence="3">NBRC 102666 / KCTC 22515 / FYK2301M01</strain>
    </source>
</reference>
<dbReference type="eggNOG" id="COG1082">
    <property type="taxonomic scope" value="Bacteria"/>
</dbReference>
<dbReference type="Pfam" id="PF01261">
    <property type="entry name" value="AP_endonuc_2"/>
    <property type="match status" value="1"/>
</dbReference>
<evidence type="ECO:0000259" key="1">
    <source>
        <dbReference type="Pfam" id="PF01261"/>
    </source>
</evidence>
<dbReference type="PATRIC" id="fig|1142394.8.peg.1348"/>
<dbReference type="RefSeq" id="WP_014436689.1">
    <property type="nucleotide sequence ID" value="NC_017080.1"/>
</dbReference>
<sequence length="272" mass="29052">MRLAICSWSLQATSPADLVEKVRATGIPRVQLRLDDVAEDPAWADAPAALREGGVELVSGMMQTRGEDYSTLDTIRVTGGLLPDEHWEHNRDTAARVADLAAGLGLPSVSLHAGFLPHDAADAADHPLTRRTGAVADLFADRGLDLLLETGQEDAATLDRFLDAADRPNLFLNFDPANMILYGMGDPLAALRTLLPRVKQAHAKDAVPAAEPGTWGTEVPVGEGAVDWAAFLEILRGGGYDGELILEREAGDARVDDLRAGAAELRPLMRPA</sequence>
<dbReference type="PANTHER" id="PTHR12110">
    <property type="entry name" value="HYDROXYPYRUVATE ISOMERASE"/>
    <property type="match status" value="1"/>
</dbReference>
<proteinExistence type="predicted"/>
<dbReference type="Gene3D" id="3.20.20.150">
    <property type="entry name" value="Divalent-metal-dependent TIM barrel enzymes"/>
    <property type="match status" value="1"/>
</dbReference>
<dbReference type="SUPFAM" id="SSF51658">
    <property type="entry name" value="Xylose isomerase-like"/>
    <property type="match status" value="1"/>
</dbReference>
<dbReference type="EMBL" id="AP012338">
    <property type="protein sequence ID" value="BAM03470.1"/>
    <property type="molecule type" value="Genomic_DNA"/>
</dbReference>
<dbReference type="InterPro" id="IPR036237">
    <property type="entry name" value="Xyl_isomerase-like_sf"/>
</dbReference>
<protein>
    <recommendedName>
        <fullName evidence="1">Xylose isomerase-like TIM barrel domain-containing protein</fullName>
    </recommendedName>
</protein>
<dbReference type="InterPro" id="IPR013022">
    <property type="entry name" value="Xyl_isomerase-like_TIM-brl"/>
</dbReference>
<gene>
    <name evidence="2" type="ordered locus">PSMK_13110</name>
</gene>